<dbReference type="SMART" id="SM00365">
    <property type="entry name" value="LRR_SD22"/>
    <property type="match status" value="7"/>
</dbReference>
<sequence length="833" mass="94340">MELHLDGVLISARGNEWGRALSSLLPNLRVLSLSYCNLSGPIDPSLQNLRSLSIIRLNDNDFSIPVPEFFADFKNLTSLEVRGSRLNGKFPEKIFQVPTLQMLDLSHNLLQGSISYSMASLTQLKYLDISDNKFSGSIPNFSMCKNLTFVSLYGNHLSSEIISTQWEKLLNLKILDLGSNLLNGNIPDSLFSHPSLQMLDLSDNQFSGQLKEFSNASSFLKSLILRNNRLEGPIPVSISELRGLEELSLGANKFNKSLNLSVIQQLKNLSYLDLSHTSLLSEYNDFNFSLSSVPLRQLILASCKLKKIPDFLRNQSYLYHLDLSHNQIFGEMPNWIWKLPNLVDLDLSYNFLVTLEGPILNVSLLYLNFRSNQLQGQLPNIPHVETLDFSGNQLQGQLPNFPHVEYLDLSGNQLQGQLPNIPHVKYLDLSGNSLDPSILANISWSLPSIRFIFLSSNKFYGSIPISICNATNLEVLDLSNNSISGTIPQCLIEMSDKLGVLDLRRNKLNGTIPDAFVDNCGLKTLALNQNQLQGELPKSLANCSSLDVLDIGNNHIEGTFPFFLKNTTMLRVLVLRSNKFYGPITYPNLNAPWPMLQIVDLASNNFIGNLPIIILSSLMAMMDRKHEASLELSYLQIIVNGSSYVERIIVTNKGLEVELVKILTIFTTLDLSCNNFDGPIPEKVGELRALHCLNLSHNAFTGKIPSSLGKLSNLETLDLSCNELFESSFKGNDRLCGLPLKSQCTYEEPRLPPPTHDEKHWKSRTVIEWNYISVELGFIFGIGIVIGPLVFWKKWRIWYYKHVDDILFKIFPRLYLRIEYRQRRRYQNQRRRH</sequence>
<organism evidence="13 14">
    <name type="scientific">Carpinus fangiana</name>
    <dbReference type="NCBI Taxonomy" id="176857"/>
    <lineage>
        <taxon>Eukaryota</taxon>
        <taxon>Viridiplantae</taxon>
        <taxon>Streptophyta</taxon>
        <taxon>Embryophyta</taxon>
        <taxon>Tracheophyta</taxon>
        <taxon>Spermatophyta</taxon>
        <taxon>Magnoliopsida</taxon>
        <taxon>eudicotyledons</taxon>
        <taxon>Gunneridae</taxon>
        <taxon>Pentapetalae</taxon>
        <taxon>rosids</taxon>
        <taxon>fabids</taxon>
        <taxon>Fagales</taxon>
        <taxon>Betulaceae</taxon>
        <taxon>Carpinus</taxon>
    </lineage>
</organism>
<evidence type="ECO:0000256" key="12">
    <source>
        <dbReference type="SAM" id="Phobius"/>
    </source>
</evidence>
<dbReference type="InterPro" id="IPR001611">
    <property type="entry name" value="Leu-rich_rpt"/>
</dbReference>
<feature type="transmembrane region" description="Helical" evidence="12">
    <location>
        <begin position="769"/>
        <end position="792"/>
    </location>
</feature>
<keyword evidence="6" id="KW-0732">Signal</keyword>
<dbReference type="AlphaFoldDB" id="A0A660KTQ9"/>
<evidence type="ECO:0000256" key="8">
    <source>
        <dbReference type="ARBA" id="ARBA00022989"/>
    </source>
</evidence>
<keyword evidence="5 12" id="KW-0812">Transmembrane</keyword>
<keyword evidence="3" id="KW-1003">Cell membrane</keyword>
<dbReference type="OrthoDB" id="1394818at2759"/>
<comment type="similarity">
    <text evidence="2">Belongs to the RLP family.</text>
</comment>
<evidence type="ECO:0000256" key="1">
    <source>
        <dbReference type="ARBA" id="ARBA00004251"/>
    </source>
</evidence>
<evidence type="ECO:0000256" key="3">
    <source>
        <dbReference type="ARBA" id="ARBA00022475"/>
    </source>
</evidence>
<keyword evidence="14" id="KW-1185">Reference proteome</keyword>
<dbReference type="Gene3D" id="3.80.10.10">
    <property type="entry name" value="Ribonuclease Inhibitor"/>
    <property type="match status" value="5"/>
</dbReference>
<evidence type="ECO:0000256" key="7">
    <source>
        <dbReference type="ARBA" id="ARBA00022737"/>
    </source>
</evidence>
<dbReference type="Proteomes" id="UP000327013">
    <property type="component" value="Chromosome 4"/>
</dbReference>
<keyword evidence="11" id="KW-0325">Glycoprotein</keyword>
<dbReference type="SUPFAM" id="SSF52047">
    <property type="entry name" value="RNI-like"/>
    <property type="match status" value="1"/>
</dbReference>
<dbReference type="FunFam" id="3.80.10.10:FF:000095">
    <property type="entry name" value="LRR receptor-like serine/threonine-protein kinase GSO1"/>
    <property type="match status" value="2"/>
</dbReference>
<dbReference type="Pfam" id="PF13516">
    <property type="entry name" value="LRR_6"/>
    <property type="match status" value="1"/>
</dbReference>
<dbReference type="PRINTS" id="PR00019">
    <property type="entry name" value="LEURICHRPT"/>
</dbReference>
<dbReference type="GO" id="GO:0005886">
    <property type="term" value="C:plasma membrane"/>
    <property type="evidence" value="ECO:0007669"/>
    <property type="project" value="UniProtKB-SubCell"/>
</dbReference>
<dbReference type="PANTHER" id="PTHR48063:SF96">
    <property type="entry name" value="LEUCINE-RICH REPEAT-CONTAINING N-TERMINAL PLANT-TYPE DOMAIN-CONTAINING PROTEIN"/>
    <property type="match status" value="1"/>
</dbReference>
<dbReference type="InterPro" id="IPR046956">
    <property type="entry name" value="RLP23-like"/>
</dbReference>
<evidence type="ECO:0000256" key="9">
    <source>
        <dbReference type="ARBA" id="ARBA00023136"/>
    </source>
</evidence>
<evidence type="ECO:0000256" key="2">
    <source>
        <dbReference type="ARBA" id="ARBA00009592"/>
    </source>
</evidence>
<evidence type="ECO:0000256" key="11">
    <source>
        <dbReference type="ARBA" id="ARBA00023180"/>
    </source>
</evidence>
<name>A0A660KTQ9_9ROSI</name>
<gene>
    <name evidence="13" type="ORF">FH972_011533</name>
</gene>
<dbReference type="SUPFAM" id="SSF52058">
    <property type="entry name" value="L domain-like"/>
    <property type="match status" value="2"/>
</dbReference>
<reference evidence="13 14" key="1">
    <citation type="submission" date="2019-06" db="EMBL/GenBank/DDBJ databases">
        <title>A chromosomal-level reference genome of Carpinus fangiana (Coryloideae, Betulaceae).</title>
        <authorList>
            <person name="Yang X."/>
            <person name="Wang Z."/>
            <person name="Zhang L."/>
            <person name="Hao G."/>
            <person name="Liu J."/>
            <person name="Yang Y."/>
        </authorList>
    </citation>
    <scope>NUCLEOTIDE SEQUENCE [LARGE SCALE GENOMIC DNA]</scope>
    <source>
        <strain evidence="13">Cfa_2016G</strain>
        <tissue evidence="13">Leaf</tissue>
    </source>
</reference>
<evidence type="ECO:0000313" key="14">
    <source>
        <dbReference type="Proteomes" id="UP000327013"/>
    </source>
</evidence>
<dbReference type="FunFam" id="3.80.10.10:FF:000470">
    <property type="entry name" value="LRR receptor-like serine/threonine-protein kinase RPK2"/>
    <property type="match status" value="1"/>
</dbReference>
<dbReference type="PANTHER" id="PTHR48063">
    <property type="entry name" value="LRR RECEPTOR-LIKE KINASE"/>
    <property type="match status" value="1"/>
</dbReference>
<dbReference type="EMBL" id="CM017324">
    <property type="protein sequence ID" value="KAE8039090.1"/>
    <property type="molecule type" value="Genomic_DNA"/>
</dbReference>
<accession>A0A660KTQ9</accession>
<evidence type="ECO:0000313" key="13">
    <source>
        <dbReference type="EMBL" id="KAE8039090.1"/>
    </source>
</evidence>
<evidence type="ECO:0000256" key="10">
    <source>
        <dbReference type="ARBA" id="ARBA00023170"/>
    </source>
</evidence>
<keyword evidence="4" id="KW-0433">Leucine-rich repeat</keyword>
<comment type="subcellular location">
    <subcellularLocation>
        <location evidence="1">Cell membrane</location>
        <topology evidence="1">Single-pass type I membrane protein</topology>
    </subcellularLocation>
</comment>
<protein>
    <recommendedName>
        <fullName evidence="15">Leucine-rich repeat-containing N-terminal plant-type domain-containing protein</fullName>
    </recommendedName>
</protein>
<dbReference type="GO" id="GO:0051606">
    <property type="term" value="P:detection of stimulus"/>
    <property type="evidence" value="ECO:0007669"/>
    <property type="project" value="UniProtKB-ARBA"/>
</dbReference>
<proteinExistence type="inferred from homology"/>
<dbReference type="Pfam" id="PF13855">
    <property type="entry name" value="LRR_8"/>
    <property type="match status" value="4"/>
</dbReference>
<dbReference type="SMART" id="SM00369">
    <property type="entry name" value="LRR_TYP"/>
    <property type="match status" value="9"/>
</dbReference>
<keyword evidence="10" id="KW-0675">Receptor</keyword>
<evidence type="ECO:0008006" key="15">
    <source>
        <dbReference type="Google" id="ProtNLM"/>
    </source>
</evidence>
<evidence type="ECO:0000256" key="4">
    <source>
        <dbReference type="ARBA" id="ARBA00022614"/>
    </source>
</evidence>
<keyword evidence="9 12" id="KW-0472">Membrane</keyword>
<dbReference type="Pfam" id="PF00560">
    <property type="entry name" value="LRR_1"/>
    <property type="match status" value="6"/>
</dbReference>
<keyword evidence="8 12" id="KW-1133">Transmembrane helix</keyword>
<dbReference type="PROSITE" id="PS51450">
    <property type="entry name" value="LRR"/>
    <property type="match status" value="1"/>
</dbReference>
<dbReference type="InterPro" id="IPR032675">
    <property type="entry name" value="LRR_dom_sf"/>
</dbReference>
<keyword evidence="7" id="KW-0677">Repeat</keyword>
<evidence type="ECO:0000256" key="5">
    <source>
        <dbReference type="ARBA" id="ARBA00022692"/>
    </source>
</evidence>
<evidence type="ECO:0000256" key="6">
    <source>
        <dbReference type="ARBA" id="ARBA00022729"/>
    </source>
</evidence>
<dbReference type="InterPro" id="IPR003591">
    <property type="entry name" value="Leu-rich_rpt_typical-subtyp"/>
</dbReference>